<feature type="transmembrane region" description="Helical" evidence="8">
    <location>
        <begin position="47"/>
        <end position="66"/>
    </location>
</feature>
<keyword evidence="7 8" id="KW-0472">Membrane</keyword>
<gene>
    <name evidence="10" type="ORF">ACFSW5_10395</name>
</gene>
<evidence type="ECO:0000256" key="3">
    <source>
        <dbReference type="ARBA" id="ARBA00022448"/>
    </source>
</evidence>
<name>A0ABW5QX82_9BACL</name>
<evidence type="ECO:0000256" key="1">
    <source>
        <dbReference type="ARBA" id="ARBA00004651"/>
    </source>
</evidence>
<dbReference type="InterPro" id="IPR050189">
    <property type="entry name" value="MFS_Efflux_Transporters"/>
</dbReference>
<feature type="transmembrane region" description="Helical" evidence="8">
    <location>
        <begin position="217"/>
        <end position="239"/>
    </location>
</feature>
<evidence type="ECO:0000259" key="9">
    <source>
        <dbReference type="PROSITE" id="PS50850"/>
    </source>
</evidence>
<evidence type="ECO:0000256" key="7">
    <source>
        <dbReference type="ARBA" id="ARBA00023136"/>
    </source>
</evidence>
<dbReference type="SUPFAM" id="SSF103473">
    <property type="entry name" value="MFS general substrate transporter"/>
    <property type="match status" value="1"/>
</dbReference>
<reference evidence="11" key="1">
    <citation type="journal article" date="2019" name="Int. J. Syst. Evol. Microbiol.">
        <title>The Global Catalogue of Microorganisms (GCM) 10K type strain sequencing project: providing services to taxonomists for standard genome sequencing and annotation.</title>
        <authorList>
            <consortium name="The Broad Institute Genomics Platform"/>
            <consortium name="The Broad Institute Genome Sequencing Center for Infectious Disease"/>
            <person name="Wu L."/>
            <person name="Ma J."/>
        </authorList>
    </citation>
    <scope>NUCLEOTIDE SEQUENCE [LARGE SCALE GENOMIC DNA]</scope>
    <source>
        <strain evidence="11">TISTR 1827</strain>
    </source>
</reference>
<evidence type="ECO:0000256" key="6">
    <source>
        <dbReference type="ARBA" id="ARBA00022989"/>
    </source>
</evidence>
<proteinExistence type="inferred from homology"/>
<feature type="transmembrane region" description="Helical" evidence="8">
    <location>
        <begin position="310"/>
        <end position="332"/>
    </location>
</feature>
<dbReference type="InterPro" id="IPR020846">
    <property type="entry name" value="MFS_dom"/>
</dbReference>
<dbReference type="PROSITE" id="PS50850">
    <property type="entry name" value="MFS"/>
    <property type="match status" value="1"/>
</dbReference>
<evidence type="ECO:0000256" key="2">
    <source>
        <dbReference type="ARBA" id="ARBA00007520"/>
    </source>
</evidence>
<dbReference type="InterPro" id="IPR005829">
    <property type="entry name" value="Sugar_transporter_CS"/>
</dbReference>
<dbReference type="EMBL" id="JBHUMY010000010">
    <property type="protein sequence ID" value="MFD2660656.1"/>
    <property type="molecule type" value="Genomic_DNA"/>
</dbReference>
<dbReference type="PANTHER" id="PTHR43124">
    <property type="entry name" value="PURINE EFFLUX PUMP PBUE"/>
    <property type="match status" value="1"/>
</dbReference>
<protein>
    <submittedName>
        <fullName evidence="10">MFS transporter</fullName>
    </submittedName>
</protein>
<organism evidence="10 11">
    <name type="scientific">Paenibacillus thailandensis</name>
    <dbReference type="NCBI Taxonomy" id="393250"/>
    <lineage>
        <taxon>Bacteria</taxon>
        <taxon>Bacillati</taxon>
        <taxon>Bacillota</taxon>
        <taxon>Bacilli</taxon>
        <taxon>Bacillales</taxon>
        <taxon>Paenibacillaceae</taxon>
        <taxon>Paenibacillus</taxon>
    </lineage>
</organism>
<dbReference type="CDD" id="cd17474">
    <property type="entry name" value="MFS_YfmO_like"/>
    <property type="match status" value="1"/>
</dbReference>
<feature type="domain" description="Major facilitator superfamily (MFS) profile" evidence="9">
    <location>
        <begin position="9"/>
        <end position="397"/>
    </location>
</feature>
<sequence>MNGQSGKAALLSLSSIPLIMTLGNSMLIPVLPVIRRELSITPLQTSLLITVYSVMAILLIPLAGYLSDRIGRKKVIVPSLIIAGAGGGLSAAASILMDNPYGMLLAGRILQGIGAAGAAPIVMPLVGDLFDSEKEVSSGLGLIETSNTFGKVLSPILGSLIAWISWYAPFVSIPVFCAVSIVLVAVFVKAPNKKEQPVPFRRFVSELRRLFRKEGRWLYVLFAVGGTAMFILFSFLVWFSDKLEDFYKIKGIWKGFTLAVPLAALCTASFLTGKIIGESKKRMKLLATCGFMLAAASMTANVIADGLVMRLALLSVAGIGIGTALPCLDALITEGIDKNERGTVTSLYNSLRFAGVAAGPPVASLLSGKGNGVMFWTLAGAGLLSGLLTWLFIKPNEEGEKSGSRIVPKGRKVLQ</sequence>
<dbReference type="Gene3D" id="1.20.1250.20">
    <property type="entry name" value="MFS general substrate transporter like domains"/>
    <property type="match status" value="1"/>
</dbReference>
<evidence type="ECO:0000313" key="11">
    <source>
        <dbReference type="Proteomes" id="UP001597493"/>
    </source>
</evidence>
<evidence type="ECO:0000256" key="8">
    <source>
        <dbReference type="SAM" id="Phobius"/>
    </source>
</evidence>
<feature type="transmembrane region" description="Helical" evidence="8">
    <location>
        <begin position="109"/>
        <end position="127"/>
    </location>
</feature>
<feature type="transmembrane region" description="Helical" evidence="8">
    <location>
        <begin position="173"/>
        <end position="192"/>
    </location>
</feature>
<keyword evidence="4" id="KW-1003">Cell membrane</keyword>
<evidence type="ECO:0000256" key="4">
    <source>
        <dbReference type="ARBA" id="ARBA00022475"/>
    </source>
</evidence>
<evidence type="ECO:0000256" key="5">
    <source>
        <dbReference type="ARBA" id="ARBA00022692"/>
    </source>
</evidence>
<accession>A0ABW5QX82</accession>
<dbReference type="InterPro" id="IPR036259">
    <property type="entry name" value="MFS_trans_sf"/>
</dbReference>
<dbReference type="InterPro" id="IPR001958">
    <property type="entry name" value="Tet-R_TetA/multi-R_MdtG-like"/>
</dbReference>
<dbReference type="Proteomes" id="UP001597493">
    <property type="component" value="Unassembled WGS sequence"/>
</dbReference>
<dbReference type="InterPro" id="IPR011701">
    <property type="entry name" value="MFS"/>
</dbReference>
<dbReference type="Pfam" id="PF07690">
    <property type="entry name" value="MFS_1"/>
    <property type="match status" value="1"/>
</dbReference>
<keyword evidence="11" id="KW-1185">Reference proteome</keyword>
<keyword evidence="6 8" id="KW-1133">Transmembrane helix</keyword>
<keyword evidence="5 8" id="KW-0812">Transmembrane</keyword>
<keyword evidence="3" id="KW-0813">Transport</keyword>
<dbReference type="PROSITE" id="PS00216">
    <property type="entry name" value="SUGAR_TRANSPORT_1"/>
    <property type="match status" value="1"/>
</dbReference>
<feature type="transmembrane region" description="Helical" evidence="8">
    <location>
        <begin position="251"/>
        <end position="273"/>
    </location>
</feature>
<feature type="transmembrane region" description="Helical" evidence="8">
    <location>
        <begin position="373"/>
        <end position="393"/>
    </location>
</feature>
<evidence type="ECO:0000313" key="10">
    <source>
        <dbReference type="EMBL" id="MFD2660656.1"/>
    </source>
</evidence>
<dbReference type="PANTHER" id="PTHR43124:SF3">
    <property type="entry name" value="CHLORAMPHENICOL EFFLUX PUMP RV0191"/>
    <property type="match status" value="1"/>
</dbReference>
<dbReference type="PRINTS" id="PR01035">
    <property type="entry name" value="TCRTETA"/>
</dbReference>
<feature type="transmembrane region" description="Helical" evidence="8">
    <location>
        <begin position="75"/>
        <end position="97"/>
    </location>
</feature>
<dbReference type="PROSITE" id="PS00217">
    <property type="entry name" value="SUGAR_TRANSPORT_2"/>
    <property type="match status" value="1"/>
</dbReference>
<dbReference type="RefSeq" id="WP_379272363.1">
    <property type="nucleotide sequence ID" value="NZ_JBHUGT010000010.1"/>
</dbReference>
<comment type="similarity">
    <text evidence="2">Belongs to the major facilitator superfamily. TCR/Tet family.</text>
</comment>
<comment type="caution">
    <text evidence="10">The sequence shown here is derived from an EMBL/GenBank/DDBJ whole genome shotgun (WGS) entry which is preliminary data.</text>
</comment>
<comment type="subcellular location">
    <subcellularLocation>
        <location evidence="1">Cell membrane</location>
        <topology evidence="1">Multi-pass membrane protein</topology>
    </subcellularLocation>
</comment>